<accession>A0A818P331</accession>
<dbReference type="Proteomes" id="UP000663838">
    <property type="component" value="Unassembled WGS sequence"/>
</dbReference>
<gene>
    <name evidence="3" type="ORF">KIK155_LOCUS21566</name>
    <name evidence="4" type="ORF">TOA249_LOCUS28062</name>
</gene>
<dbReference type="InterPro" id="IPR003613">
    <property type="entry name" value="Ubox_domain"/>
</dbReference>
<dbReference type="SUPFAM" id="SSF57850">
    <property type="entry name" value="RING/U-box"/>
    <property type="match status" value="1"/>
</dbReference>
<dbReference type="GO" id="GO:0016567">
    <property type="term" value="P:protein ubiquitination"/>
    <property type="evidence" value="ECO:0007669"/>
    <property type="project" value="InterPro"/>
</dbReference>
<keyword evidence="1" id="KW-0472">Membrane</keyword>
<evidence type="ECO:0000313" key="3">
    <source>
        <dbReference type="EMBL" id="CAF3613989.1"/>
    </source>
</evidence>
<dbReference type="PANTHER" id="PTHR46573:SF1">
    <property type="entry name" value="WD REPEAT, SAM AND U-BOX DOMAIN-CONTAINING PROTEIN 1"/>
    <property type="match status" value="1"/>
</dbReference>
<dbReference type="AlphaFoldDB" id="A0A818P331"/>
<dbReference type="InterPro" id="IPR052085">
    <property type="entry name" value="WD-SAM-U-box"/>
</dbReference>
<feature type="transmembrane region" description="Helical" evidence="1">
    <location>
        <begin position="125"/>
        <end position="147"/>
    </location>
</feature>
<dbReference type="CDD" id="cd16655">
    <property type="entry name" value="RING-Ubox_WDSUB1-like"/>
    <property type="match status" value="1"/>
</dbReference>
<comment type="caution">
    <text evidence="3">The sequence shown here is derived from an EMBL/GenBank/DDBJ whole genome shotgun (WGS) entry which is preliminary data.</text>
</comment>
<name>A0A818P331_9BILA</name>
<dbReference type="Pfam" id="PF04564">
    <property type="entry name" value="U-box"/>
    <property type="match status" value="1"/>
</dbReference>
<dbReference type="Proteomes" id="UP000663865">
    <property type="component" value="Unassembled WGS sequence"/>
</dbReference>
<evidence type="ECO:0000259" key="2">
    <source>
        <dbReference type="SMART" id="SM00504"/>
    </source>
</evidence>
<dbReference type="InterPro" id="IPR013083">
    <property type="entry name" value="Znf_RING/FYVE/PHD"/>
</dbReference>
<keyword evidence="1" id="KW-0812">Transmembrane</keyword>
<dbReference type="EMBL" id="CAJNYV010003825">
    <property type="protein sequence ID" value="CAF3613989.1"/>
    <property type="molecule type" value="Genomic_DNA"/>
</dbReference>
<sequence>MAFTLLQNEDIYTEKNLICPLTHKLFQDPVLAGDGHIYERSALVQWIEVNGTSPITLEPLRISDLRIEENIKRLCQSQPPPVAYSTGNDEVRLPPLRVSQMSPIREQPPIVAEVQRSFNNNNCISYMWCIGISIILVILIIIASMSLSVKSRSTVPSTYAINTSLSPLVATTTIIATDSTTYILPNNCTLRQIIPVFSLNNSPPFDFQFYSIPYTAIAEQTMITFAFRQDPGYWAIDDISMRENNTGIEVLQNGDFENEVFALFSYCNQQGINVTSTAYPSNNQSHSGTYAFVDFTANAPDYISQMLTLTIGNIYNISFFLLNSDGPVNSFMVMMSV</sequence>
<dbReference type="SMART" id="SM00504">
    <property type="entry name" value="Ubox"/>
    <property type="match status" value="1"/>
</dbReference>
<feature type="domain" description="U-box" evidence="2">
    <location>
        <begin position="16"/>
        <end position="78"/>
    </location>
</feature>
<dbReference type="GO" id="GO:0004842">
    <property type="term" value="F:ubiquitin-protein transferase activity"/>
    <property type="evidence" value="ECO:0007669"/>
    <property type="project" value="InterPro"/>
</dbReference>
<dbReference type="EMBL" id="CAJOBS010003773">
    <property type="protein sequence ID" value="CAF4865592.1"/>
    <property type="molecule type" value="Genomic_DNA"/>
</dbReference>
<organism evidence="3 5">
    <name type="scientific">Rotaria socialis</name>
    <dbReference type="NCBI Taxonomy" id="392032"/>
    <lineage>
        <taxon>Eukaryota</taxon>
        <taxon>Metazoa</taxon>
        <taxon>Spiralia</taxon>
        <taxon>Gnathifera</taxon>
        <taxon>Rotifera</taxon>
        <taxon>Eurotatoria</taxon>
        <taxon>Bdelloidea</taxon>
        <taxon>Philodinida</taxon>
        <taxon>Philodinidae</taxon>
        <taxon>Rotaria</taxon>
    </lineage>
</organism>
<dbReference type="Gene3D" id="2.60.120.260">
    <property type="entry name" value="Galactose-binding domain-like"/>
    <property type="match status" value="1"/>
</dbReference>
<dbReference type="Gene3D" id="3.30.40.10">
    <property type="entry name" value="Zinc/RING finger domain, C3HC4 (zinc finger)"/>
    <property type="match status" value="1"/>
</dbReference>
<protein>
    <recommendedName>
        <fullName evidence="2">U-box domain-containing protein</fullName>
    </recommendedName>
</protein>
<proteinExistence type="predicted"/>
<reference evidence="3" key="1">
    <citation type="submission" date="2021-02" db="EMBL/GenBank/DDBJ databases">
        <authorList>
            <person name="Nowell W R."/>
        </authorList>
    </citation>
    <scope>NUCLEOTIDE SEQUENCE</scope>
</reference>
<evidence type="ECO:0000313" key="4">
    <source>
        <dbReference type="EMBL" id="CAF4865592.1"/>
    </source>
</evidence>
<evidence type="ECO:0000313" key="5">
    <source>
        <dbReference type="Proteomes" id="UP000663865"/>
    </source>
</evidence>
<dbReference type="PANTHER" id="PTHR46573">
    <property type="entry name" value="WD REPEAT, SAM AND U-BOX DOMAIN-CONTAINING PROTEIN 1"/>
    <property type="match status" value="1"/>
</dbReference>
<keyword evidence="1" id="KW-1133">Transmembrane helix</keyword>
<evidence type="ECO:0000256" key="1">
    <source>
        <dbReference type="SAM" id="Phobius"/>
    </source>
</evidence>